<evidence type="ECO:0000313" key="3">
    <source>
        <dbReference type="EMBL" id="ADI74091.1"/>
    </source>
</evidence>
<dbReference type="HOGENOM" id="CLU_064706_4_0_2"/>
<dbReference type="KEGG" id="mev:Metev_1218"/>
<dbReference type="PANTHER" id="PTHR35797:SF1">
    <property type="entry name" value="PROTEASE"/>
    <property type="match status" value="1"/>
</dbReference>
<dbReference type="AlphaFoldDB" id="D7E7L8"/>
<dbReference type="GO" id="GO:0080120">
    <property type="term" value="P:CAAX-box protein maturation"/>
    <property type="evidence" value="ECO:0007669"/>
    <property type="project" value="UniProtKB-ARBA"/>
</dbReference>
<feature type="transmembrane region" description="Helical" evidence="1">
    <location>
        <begin position="84"/>
        <end position="106"/>
    </location>
</feature>
<protein>
    <submittedName>
        <fullName evidence="3">Abortive infection protein</fullName>
    </submittedName>
</protein>
<feature type="transmembrane region" description="Helical" evidence="1">
    <location>
        <begin position="41"/>
        <end position="63"/>
    </location>
</feature>
<dbReference type="RefSeq" id="WP_013194658.1">
    <property type="nucleotide sequence ID" value="NC_014253.1"/>
</dbReference>
<reference evidence="3 4" key="1">
    <citation type="submission" date="2010-06" db="EMBL/GenBank/DDBJ databases">
        <title>Complete sequence chromosome of Methanohalobium evestigatum Z-7303.</title>
        <authorList>
            <consortium name="US DOE Joint Genome Institute"/>
            <person name="Lucas S."/>
            <person name="Copeland A."/>
            <person name="Lapidus A."/>
            <person name="Cheng J.-F."/>
            <person name="Bruce D."/>
            <person name="Goodwin L."/>
            <person name="Pitluck S."/>
            <person name="Saunders E."/>
            <person name="Detter J.C."/>
            <person name="Han C."/>
            <person name="Tapia R."/>
            <person name="Land M."/>
            <person name="Hauser L."/>
            <person name="Kyrpides N."/>
            <person name="Mikhailova N."/>
            <person name="Sieprawska-Lupa M."/>
            <person name="Whitman W.B."/>
            <person name="Anderson I."/>
            <person name="Woyke T."/>
        </authorList>
    </citation>
    <scope>NUCLEOTIDE SEQUENCE [LARGE SCALE GENOMIC DNA]</scope>
    <source>
        <strain evidence="4">ATCC BAA-1072 / DSM 3721 / NBRC 107634 / OCM 161 / Z-7303</strain>
    </source>
</reference>
<gene>
    <name evidence="3" type="ordered locus">Metev_1218</name>
</gene>
<feature type="transmembrane region" description="Helical" evidence="1">
    <location>
        <begin position="251"/>
        <end position="274"/>
    </location>
</feature>
<feature type="transmembrane region" description="Helical" evidence="1">
    <location>
        <begin position="12"/>
        <end position="35"/>
    </location>
</feature>
<proteinExistence type="predicted"/>
<feature type="transmembrane region" description="Helical" evidence="1">
    <location>
        <begin position="118"/>
        <end position="135"/>
    </location>
</feature>
<sequence length="288" mass="32068">MEQKSIRERVIHHPVVSFFLLAYMISWLGFLPSILDIDESFGGLNLLVAQFGPAIAGGLIIWYTGGPIREWVGSIIHWRVPLKWWIITLVFPIFVFGATSLGFILLGYEPLLSKLPDPVLTFIPTLIGLSLLAGLGEEPGWRGFALPRLQEQYGPLNATFLLGILWAFWHIPVFFVDPRSSHGITDPIILGGLVLLTAVGIVLYTFFYTWIFNHTGSVLLMMLLHGGFNTATIHLVPFADEIVFGPNYTNLLIIQVGVLLISVIILITMTRGFLGYGSKDISNFTRKS</sequence>
<accession>D7E7L8</accession>
<dbReference type="STRING" id="644295.Metev_1218"/>
<name>D7E7L8_METEZ</name>
<feature type="domain" description="CAAX prenyl protease 2/Lysostaphin resistance protein A-like" evidence="2">
    <location>
        <begin position="122"/>
        <end position="230"/>
    </location>
</feature>
<keyword evidence="1" id="KW-0472">Membrane</keyword>
<keyword evidence="1" id="KW-0812">Transmembrane</keyword>
<dbReference type="InterPro" id="IPR042150">
    <property type="entry name" value="MmRce1-like"/>
</dbReference>
<evidence type="ECO:0000259" key="2">
    <source>
        <dbReference type="Pfam" id="PF02517"/>
    </source>
</evidence>
<dbReference type="EMBL" id="CP002069">
    <property type="protein sequence ID" value="ADI74091.1"/>
    <property type="molecule type" value="Genomic_DNA"/>
</dbReference>
<feature type="transmembrane region" description="Helical" evidence="1">
    <location>
        <begin position="156"/>
        <end position="176"/>
    </location>
</feature>
<dbReference type="GeneID" id="9346851"/>
<dbReference type="Proteomes" id="UP000000391">
    <property type="component" value="Chromosome"/>
</dbReference>
<feature type="transmembrane region" description="Helical" evidence="1">
    <location>
        <begin position="188"/>
        <end position="211"/>
    </location>
</feature>
<evidence type="ECO:0000313" key="4">
    <source>
        <dbReference type="Proteomes" id="UP000000391"/>
    </source>
</evidence>
<feature type="transmembrane region" description="Helical" evidence="1">
    <location>
        <begin position="218"/>
        <end position="239"/>
    </location>
</feature>
<keyword evidence="1" id="KW-1133">Transmembrane helix</keyword>
<evidence type="ECO:0000256" key="1">
    <source>
        <dbReference type="SAM" id="Phobius"/>
    </source>
</evidence>
<dbReference type="PANTHER" id="PTHR35797">
    <property type="entry name" value="PROTEASE-RELATED"/>
    <property type="match status" value="1"/>
</dbReference>
<keyword evidence="4" id="KW-1185">Reference proteome</keyword>
<organism evidence="3 4">
    <name type="scientific">Methanohalobium evestigatum (strain ATCC BAA-1072 / DSM 3721 / NBRC 107634 / OCM 161 / Z-7303)</name>
    <dbReference type="NCBI Taxonomy" id="644295"/>
    <lineage>
        <taxon>Archaea</taxon>
        <taxon>Methanobacteriati</taxon>
        <taxon>Methanobacteriota</taxon>
        <taxon>Stenosarchaea group</taxon>
        <taxon>Methanomicrobia</taxon>
        <taxon>Methanosarcinales</taxon>
        <taxon>Methanosarcinaceae</taxon>
        <taxon>Methanohalobium</taxon>
    </lineage>
</organism>
<dbReference type="Pfam" id="PF02517">
    <property type="entry name" value="Rce1-like"/>
    <property type="match status" value="1"/>
</dbReference>
<dbReference type="InterPro" id="IPR003675">
    <property type="entry name" value="Rce1/LyrA-like_dom"/>
</dbReference>
<dbReference type="OrthoDB" id="142933at2157"/>
<dbReference type="GO" id="GO:0004175">
    <property type="term" value="F:endopeptidase activity"/>
    <property type="evidence" value="ECO:0007669"/>
    <property type="project" value="UniProtKB-ARBA"/>
</dbReference>